<proteinExistence type="predicted"/>
<feature type="region of interest" description="Disordered" evidence="1">
    <location>
        <begin position="235"/>
        <end position="254"/>
    </location>
</feature>
<dbReference type="EMBL" id="GBXI01012009">
    <property type="protein sequence ID" value="JAD02283.1"/>
    <property type="molecule type" value="Transcribed_RNA"/>
</dbReference>
<reference evidence="2" key="2">
    <citation type="journal article" date="2015" name="Gigascience">
        <title>Reconstructing a comprehensive transcriptome assembly of a white-pupal translocated strain of the pest fruit fly Bactrocera cucurbitae.</title>
        <authorList>
            <person name="Sim S.B."/>
            <person name="Calla B."/>
            <person name="Hall B."/>
            <person name="DeRego T."/>
            <person name="Geib S.M."/>
        </authorList>
    </citation>
    <scope>NUCLEOTIDE SEQUENCE</scope>
</reference>
<sequence length="539" mass="59791">MASHLQPSCENDSQLLNTNMETISHELSSLLIGGELDSFGAIGLAATTNNVDVDGLSVPYVESCDTQLSNKFLKDDKNSGNMAVAKAATVSHSKNTGEANISQLYREYYYQQQLQNRQMQQQRQNFNVVSNLFGSSPTPYSIAAAHLQPAIRQGTNGLNVGVNYNNISALTLSNQNQRNHRASASDLTPVVAVAPKASTAPKFEFHFLRNQNSDQLHPDPTTVPLISSATFNDGETGPGAGRRNNNGTVNKVNGAGQRRFSKTNDTMKQQEIDYDEIVVDLSVLGLPSDNKEPNPVLRLFGLLRKMHYYLNDVLPSNDDIELHAGKIQPDAQAKCAMPCTMNVQYQVKQAARKCTIFLCDMQRILNANKMYSMELYVQCEQSLNKLRKLLTQFETFKRIEMEHKRGQFVTEKARTQTQVLEQLVSQLNDQIRELHIYVYAFNWAVERTKRSAVYNTALKHEIITTNNNDCLVNGEAAIATTFTSSNCDAVGNVTSVSNSRAERQTICVGETHNSVVGAVTNILNETLADRRTTRNIGAV</sequence>
<protein>
    <submittedName>
        <fullName evidence="2">Protein bag-of-marbles</fullName>
    </submittedName>
</protein>
<dbReference type="GeneID" id="105213121"/>
<evidence type="ECO:0000256" key="1">
    <source>
        <dbReference type="SAM" id="MobiDB-lite"/>
    </source>
</evidence>
<evidence type="ECO:0000313" key="2">
    <source>
        <dbReference type="EMBL" id="JAD02283.1"/>
    </source>
</evidence>
<organism evidence="2">
    <name type="scientific">Zeugodacus cucurbitae</name>
    <name type="common">Melon fruit fly</name>
    <name type="synonym">Bactrocera cucurbitae</name>
    <dbReference type="NCBI Taxonomy" id="28588"/>
    <lineage>
        <taxon>Eukaryota</taxon>
        <taxon>Metazoa</taxon>
        <taxon>Ecdysozoa</taxon>
        <taxon>Arthropoda</taxon>
        <taxon>Hexapoda</taxon>
        <taxon>Insecta</taxon>
        <taxon>Pterygota</taxon>
        <taxon>Neoptera</taxon>
        <taxon>Endopterygota</taxon>
        <taxon>Diptera</taxon>
        <taxon>Brachycera</taxon>
        <taxon>Muscomorpha</taxon>
        <taxon>Tephritoidea</taxon>
        <taxon>Tephritidae</taxon>
        <taxon>Zeugodacus</taxon>
        <taxon>Zeugodacus</taxon>
    </lineage>
</organism>
<accession>A0A0A1WV68</accession>
<reference evidence="2" key="1">
    <citation type="submission" date="2014-11" db="EMBL/GenBank/DDBJ databases">
        <authorList>
            <person name="Geib S."/>
        </authorList>
    </citation>
    <scope>NUCLEOTIDE SEQUENCE</scope>
</reference>
<gene>
    <name evidence="2" type="primary">bam</name>
    <name evidence="2" type="ORF">g.2914</name>
</gene>
<dbReference type="OrthoDB" id="7920838at2759"/>
<name>A0A0A1WV68_ZEUCU</name>
<dbReference type="AlphaFoldDB" id="A0A0A1WV68"/>